<dbReference type="Gene3D" id="3.30.420.10">
    <property type="entry name" value="Ribonuclease H-like superfamily/Ribonuclease H"/>
    <property type="match status" value="1"/>
</dbReference>
<comment type="caution">
    <text evidence="2">The sequence shown here is derived from an EMBL/GenBank/DDBJ whole genome shotgun (WGS) entry which is preliminary data.</text>
</comment>
<dbReference type="PANTHER" id="PTHR48475">
    <property type="entry name" value="RIBONUCLEASE H"/>
    <property type="match status" value="1"/>
</dbReference>
<keyword evidence="3" id="KW-1185">Reference proteome</keyword>
<evidence type="ECO:0000313" key="2">
    <source>
        <dbReference type="EMBL" id="GFZ14630.1"/>
    </source>
</evidence>
<accession>A0A7J0GUW0</accession>
<dbReference type="InterPro" id="IPR002156">
    <property type="entry name" value="RNaseH_domain"/>
</dbReference>
<dbReference type="InterPro" id="IPR043128">
    <property type="entry name" value="Rev_trsase/Diguanyl_cyclase"/>
</dbReference>
<sequence>MESNSSNSHHAFPQEEIIFHGENSHGVKKSGKSVDPRLLTLLKFFKKLFLGRREFFGEIFPGIHQEFGKIGAVLSKEEKRFELFKGRGLPPYYRWEASSEDPKPELGAIFLNTDTVRAKAIVVNELPLFRKLGSNNYTGARTEITFGGHPEGCQGTKDDLHNGGIIEILPGASSLYVGRLPRAATVQIKTIIPARSVACTAVSVQKEPILKYHTPFSQEIEGIDSPKKLVPPRFTLYDGKSDPRSHVSHVRQMMALWNHMDALMCQDLMSRVKMFARLEDDVKHEERATGLIARVSIKAAMKEVQLIEQDHEVLEDVVRDPEAKVVEDLICYELDEPSLDCFFLIGIDPNFIKHELNILPDAQLIAMHEPDQEKTTFITPRCVFYNKVMPFGLKNADPTYYMIVTKIFEPILGKIMDAYIDDIVVKSKEKLDHISDEMWDRGHPEQITAINNLVSLKNTKEVQKLIGMAAALNRFIRTRVVLKSKEGAIFEQCLRLNFPTTNKEAEYEAFIAGLRSSSKIKVPELHIFSVSKLVVNQVIEKFEARGAKMAKYLAVAKNLLKEFRAVKIEQVEKDSNAYANALAGLESIFEGEIGRTIAVELISAPSHETVLESIFVNTELVQSWIDPFVNFLQHDKLPENKREFER</sequence>
<name>A0A7J0GUW0_9ERIC</name>
<dbReference type="SUPFAM" id="SSF56672">
    <property type="entry name" value="DNA/RNA polymerases"/>
    <property type="match status" value="1"/>
</dbReference>
<dbReference type="Proteomes" id="UP000585474">
    <property type="component" value="Unassembled WGS sequence"/>
</dbReference>
<dbReference type="Gene3D" id="3.30.70.270">
    <property type="match status" value="1"/>
</dbReference>
<dbReference type="OrthoDB" id="8031008at2759"/>
<evidence type="ECO:0000259" key="1">
    <source>
        <dbReference type="Pfam" id="PF13456"/>
    </source>
</evidence>
<organism evidence="2 3">
    <name type="scientific">Actinidia rufa</name>
    <dbReference type="NCBI Taxonomy" id="165716"/>
    <lineage>
        <taxon>Eukaryota</taxon>
        <taxon>Viridiplantae</taxon>
        <taxon>Streptophyta</taxon>
        <taxon>Embryophyta</taxon>
        <taxon>Tracheophyta</taxon>
        <taxon>Spermatophyta</taxon>
        <taxon>Magnoliopsida</taxon>
        <taxon>eudicotyledons</taxon>
        <taxon>Gunneridae</taxon>
        <taxon>Pentapetalae</taxon>
        <taxon>asterids</taxon>
        <taxon>Ericales</taxon>
        <taxon>Actinidiaceae</taxon>
        <taxon>Actinidia</taxon>
    </lineage>
</organism>
<dbReference type="EMBL" id="BJWL01000024">
    <property type="protein sequence ID" value="GFZ14630.1"/>
    <property type="molecule type" value="Genomic_DNA"/>
</dbReference>
<dbReference type="GO" id="GO:0004523">
    <property type="term" value="F:RNA-DNA hybrid ribonuclease activity"/>
    <property type="evidence" value="ECO:0007669"/>
    <property type="project" value="InterPro"/>
</dbReference>
<proteinExistence type="predicted"/>
<dbReference type="InterPro" id="IPR036397">
    <property type="entry name" value="RNaseH_sf"/>
</dbReference>
<feature type="domain" description="RNase H type-1" evidence="1">
    <location>
        <begin position="480"/>
        <end position="583"/>
    </location>
</feature>
<dbReference type="Pfam" id="PF13456">
    <property type="entry name" value="RVT_3"/>
    <property type="match status" value="1"/>
</dbReference>
<dbReference type="InterPro" id="IPR043502">
    <property type="entry name" value="DNA/RNA_pol_sf"/>
</dbReference>
<gene>
    <name evidence="2" type="ORF">Acr_24g0008200</name>
</gene>
<dbReference type="PANTHER" id="PTHR48475:SF2">
    <property type="entry name" value="RIBONUCLEASE H"/>
    <property type="match status" value="1"/>
</dbReference>
<reference evidence="2 3" key="1">
    <citation type="submission" date="2019-07" db="EMBL/GenBank/DDBJ databases">
        <title>De Novo Assembly of kiwifruit Actinidia rufa.</title>
        <authorList>
            <person name="Sugita-Konishi S."/>
            <person name="Sato K."/>
            <person name="Mori E."/>
            <person name="Abe Y."/>
            <person name="Kisaki G."/>
            <person name="Hamano K."/>
            <person name="Suezawa K."/>
            <person name="Otani M."/>
            <person name="Fukuda T."/>
            <person name="Manabe T."/>
            <person name="Gomi K."/>
            <person name="Tabuchi M."/>
            <person name="Akimitsu K."/>
            <person name="Kataoka I."/>
        </authorList>
    </citation>
    <scope>NUCLEOTIDE SEQUENCE [LARGE SCALE GENOMIC DNA]</scope>
    <source>
        <strain evidence="3">cv. Fuchu</strain>
    </source>
</reference>
<dbReference type="AlphaFoldDB" id="A0A7J0GUW0"/>
<dbReference type="GO" id="GO:0003676">
    <property type="term" value="F:nucleic acid binding"/>
    <property type="evidence" value="ECO:0007669"/>
    <property type="project" value="InterPro"/>
</dbReference>
<evidence type="ECO:0000313" key="3">
    <source>
        <dbReference type="Proteomes" id="UP000585474"/>
    </source>
</evidence>
<protein>
    <recommendedName>
        <fullName evidence="1">RNase H type-1 domain-containing protein</fullName>
    </recommendedName>
</protein>